<feature type="repeat" description="PPR" evidence="2">
    <location>
        <begin position="31"/>
        <end position="61"/>
    </location>
</feature>
<dbReference type="PROSITE" id="PS51375">
    <property type="entry name" value="PPR"/>
    <property type="match status" value="2"/>
</dbReference>
<dbReference type="AlphaFoldDB" id="A0A7J7HD59"/>
<dbReference type="PANTHER" id="PTHR47926">
    <property type="entry name" value="PENTATRICOPEPTIDE REPEAT-CONTAINING PROTEIN"/>
    <property type="match status" value="1"/>
</dbReference>
<evidence type="ECO:0000313" key="3">
    <source>
        <dbReference type="EMBL" id="KAF5950161.1"/>
    </source>
</evidence>
<organism evidence="3 4">
    <name type="scientific">Camellia sinensis</name>
    <name type="common">Tea plant</name>
    <name type="synonym">Thea sinensis</name>
    <dbReference type="NCBI Taxonomy" id="4442"/>
    <lineage>
        <taxon>Eukaryota</taxon>
        <taxon>Viridiplantae</taxon>
        <taxon>Streptophyta</taxon>
        <taxon>Embryophyta</taxon>
        <taxon>Tracheophyta</taxon>
        <taxon>Spermatophyta</taxon>
        <taxon>Magnoliopsida</taxon>
        <taxon>eudicotyledons</taxon>
        <taxon>Gunneridae</taxon>
        <taxon>Pentapetalae</taxon>
        <taxon>asterids</taxon>
        <taxon>Ericales</taxon>
        <taxon>Theaceae</taxon>
        <taxon>Camellia</taxon>
    </lineage>
</organism>
<dbReference type="EMBL" id="JACBKZ010000005">
    <property type="protein sequence ID" value="KAF5950161.1"/>
    <property type="molecule type" value="Genomic_DNA"/>
</dbReference>
<sequence>MLCAQYMPDTASLDLGRQIHALVLKCQSKHDVAMGNTLIDMYSKSVEIEDAKQVFNEMEQKNVISWTSLIAGYGKNCYRHKAIAMYKKMESEGLKPNDFTFLTLLFACSHAGLTTEALECFNNMVGLSTILVWSTSLHVEGKLEEAYILIQKMNIKPHASLWGAILDSSNIYGDMSLGEVAGRHLFNIEPKKSVNYMVLAGTYAAVGLWDNVWKTRKLMEERSLIKYPGYNLLWSIKKKVPLLQPKLPKWCTRTQCPKGWGRAPLPCFFDSIRATVPENVLNDRLWNESCNLIKLPGTIFLDPEILLMRYTVIGHVAPVDCEDRKSFTSESERE</sequence>
<dbReference type="Proteomes" id="UP000593564">
    <property type="component" value="Unassembled WGS sequence"/>
</dbReference>
<dbReference type="GO" id="GO:0003723">
    <property type="term" value="F:RNA binding"/>
    <property type="evidence" value="ECO:0007669"/>
    <property type="project" value="InterPro"/>
</dbReference>
<dbReference type="GO" id="GO:0009451">
    <property type="term" value="P:RNA modification"/>
    <property type="evidence" value="ECO:0007669"/>
    <property type="project" value="InterPro"/>
</dbReference>
<feature type="repeat" description="PPR" evidence="2">
    <location>
        <begin position="62"/>
        <end position="96"/>
    </location>
</feature>
<keyword evidence="4" id="KW-1185">Reference proteome</keyword>
<evidence type="ECO:0000256" key="2">
    <source>
        <dbReference type="PROSITE-ProRule" id="PRU00708"/>
    </source>
</evidence>
<evidence type="ECO:0000313" key="4">
    <source>
        <dbReference type="Proteomes" id="UP000593564"/>
    </source>
</evidence>
<keyword evidence="1" id="KW-0677">Repeat</keyword>
<dbReference type="NCBIfam" id="TIGR00756">
    <property type="entry name" value="PPR"/>
    <property type="match status" value="2"/>
</dbReference>
<evidence type="ECO:0008006" key="5">
    <source>
        <dbReference type="Google" id="ProtNLM"/>
    </source>
</evidence>
<dbReference type="InterPro" id="IPR046960">
    <property type="entry name" value="PPR_At4g14850-like_plant"/>
</dbReference>
<gene>
    <name evidence="3" type="ORF">HYC85_012154</name>
</gene>
<reference evidence="4" key="1">
    <citation type="journal article" date="2020" name="Nat. Commun.">
        <title>Genome assembly of wild tea tree DASZ reveals pedigree and selection history of tea varieties.</title>
        <authorList>
            <person name="Zhang W."/>
            <person name="Zhang Y."/>
            <person name="Qiu H."/>
            <person name="Guo Y."/>
            <person name="Wan H."/>
            <person name="Zhang X."/>
            <person name="Scossa F."/>
            <person name="Alseekh S."/>
            <person name="Zhang Q."/>
            <person name="Wang P."/>
            <person name="Xu L."/>
            <person name="Schmidt M.H."/>
            <person name="Jia X."/>
            <person name="Li D."/>
            <person name="Zhu A."/>
            <person name="Guo F."/>
            <person name="Chen W."/>
            <person name="Ni D."/>
            <person name="Usadel B."/>
            <person name="Fernie A.R."/>
            <person name="Wen W."/>
        </authorList>
    </citation>
    <scope>NUCLEOTIDE SEQUENCE [LARGE SCALE GENOMIC DNA]</scope>
    <source>
        <strain evidence="4">cv. G240</strain>
    </source>
</reference>
<evidence type="ECO:0000256" key="1">
    <source>
        <dbReference type="ARBA" id="ARBA00022737"/>
    </source>
</evidence>
<accession>A0A7J7HD59</accession>
<dbReference type="Gene3D" id="1.25.40.10">
    <property type="entry name" value="Tetratricopeptide repeat domain"/>
    <property type="match status" value="1"/>
</dbReference>
<dbReference type="GO" id="GO:0099402">
    <property type="term" value="P:plant organ development"/>
    <property type="evidence" value="ECO:0007669"/>
    <property type="project" value="UniProtKB-ARBA"/>
</dbReference>
<name>A0A7J7HD59_CAMSI</name>
<dbReference type="InterPro" id="IPR011990">
    <property type="entry name" value="TPR-like_helical_dom_sf"/>
</dbReference>
<proteinExistence type="predicted"/>
<dbReference type="FunFam" id="1.25.40.10:FF:000158">
    <property type="entry name" value="pentatricopeptide repeat-containing protein At2g33680"/>
    <property type="match status" value="1"/>
</dbReference>
<comment type="caution">
    <text evidence="3">The sequence shown here is derived from an EMBL/GenBank/DDBJ whole genome shotgun (WGS) entry which is preliminary data.</text>
</comment>
<dbReference type="InterPro" id="IPR002885">
    <property type="entry name" value="PPR_rpt"/>
</dbReference>
<dbReference type="PANTHER" id="PTHR47926:SF417">
    <property type="entry name" value="PENTACOTRIPEPTIDE-REPEAT REGION OF PRORP DOMAIN-CONTAINING PROTEIN"/>
    <property type="match status" value="1"/>
</dbReference>
<protein>
    <recommendedName>
        <fullName evidence="5">Pentatricopeptide repeat-containing protein</fullName>
    </recommendedName>
</protein>
<dbReference type="Pfam" id="PF20431">
    <property type="entry name" value="E_motif"/>
    <property type="match status" value="1"/>
</dbReference>
<reference evidence="3 4" key="2">
    <citation type="submission" date="2020-07" db="EMBL/GenBank/DDBJ databases">
        <title>Genome assembly of wild tea tree DASZ reveals pedigree and selection history of tea varieties.</title>
        <authorList>
            <person name="Zhang W."/>
        </authorList>
    </citation>
    <scope>NUCLEOTIDE SEQUENCE [LARGE SCALE GENOMIC DNA]</scope>
    <source>
        <strain evidence="4">cv. G240</strain>
        <tissue evidence="3">Leaf</tissue>
    </source>
</reference>
<dbReference type="InterPro" id="IPR046848">
    <property type="entry name" value="E_motif"/>
</dbReference>
<dbReference type="Pfam" id="PF13041">
    <property type="entry name" value="PPR_2"/>
    <property type="match status" value="1"/>
</dbReference>